<dbReference type="Proteomes" id="UP000184012">
    <property type="component" value="Unassembled WGS sequence"/>
</dbReference>
<dbReference type="PROSITE" id="PS51186">
    <property type="entry name" value="GNAT"/>
    <property type="match status" value="1"/>
</dbReference>
<gene>
    <name evidence="2" type="ORF">SAMN04515649_10455</name>
</gene>
<accession>A0AB74EWZ7</accession>
<dbReference type="GeneID" id="68362375"/>
<dbReference type="GO" id="GO:0008999">
    <property type="term" value="F:protein-N-terminal-alanine acetyltransferase activity"/>
    <property type="evidence" value="ECO:0007669"/>
    <property type="project" value="TreeGrafter"/>
</dbReference>
<reference evidence="2 3" key="1">
    <citation type="submission" date="2016-11" db="EMBL/GenBank/DDBJ databases">
        <authorList>
            <person name="Varghese N."/>
            <person name="Submissions S."/>
        </authorList>
    </citation>
    <scope>NUCLEOTIDE SEQUENCE [LARGE SCALE GENOMIC DNA]</scope>
    <source>
        <strain evidence="2 3">FD</strain>
    </source>
</reference>
<dbReference type="PANTHER" id="PTHR43792:SF9">
    <property type="entry name" value="RIBOSOMAL-PROTEIN-ALANINE ACETYLTRANSFERASE"/>
    <property type="match status" value="1"/>
</dbReference>
<sequence>MQIELNEILIRDFRRKDAEPLHSIVRESAIVKFMKDWSENAKNPEDFYGFIDWLQTKKASTDIFENKRYAIVLKKTDELIGMVGMGLEDTLNEVEVAYFMSEKYQHRGYTKKAVTALVNWCFQVSDVPYLILTIDCINTPSCKLADSCGFELFEKRTPIGHIQPNMGSDSYYYYRIYRKG</sequence>
<evidence type="ECO:0000313" key="3">
    <source>
        <dbReference type="Proteomes" id="UP000184012"/>
    </source>
</evidence>
<organism evidence="2 3">
    <name type="scientific">Eubacterium callanderi</name>
    <dbReference type="NCBI Taxonomy" id="53442"/>
    <lineage>
        <taxon>Bacteria</taxon>
        <taxon>Bacillati</taxon>
        <taxon>Bacillota</taxon>
        <taxon>Clostridia</taxon>
        <taxon>Eubacteriales</taxon>
        <taxon>Eubacteriaceae</taxon>
        <taxon>Eubacterium</taxon>
    </lineage>
</organism>
<dbReference type="Gene3D" id="3.40.630.30">
    <property type="match status" value="1"/>
</dbReference>
<dbReference type="Pfam" id="PF13302">
    <property type="entry name" value="Acetyltransf_3"/>
    <property type="match status" value="1"/>
</dbReference>
<feature type="domain" description="N-acetyltransferase" evidence="1">
    <location>
        <begin position="8"/>
        <end position="179"/>
    </location>
</feature>
<protein>
    <submittedName>
        <fullName evidence="2">Protein N-acetyltransferase, RimJ/RimL family</fullName>
    </submittedName>
</protein>
<dbReference type="InterPro" id="IPR051531">
    <property type="entry name" value="N-acetyltransferase"/>
</dbReference>
<name>A0AB74EWZ7_9FIRM</name>
<dbReference type="EMBL" id="FRBP01000004">
    <property type="protein sequence ID" value="SHL31089.1"/>
    <property type="molecule type" value="Genomic_DNA"/>
</dbReference>
<evidence type="ECO:0000259" key="1">
    <source>
        <dbReference type="PROSITE" id="PS51186"/>
    </source>
</evidence>
<dbReference type="RefSeq" id="WP_013379368.1">
    <property type="nucleotide sequence ID" value="NC_014624.2"/>
</dbReference>
<dbReference type="PANTHER" id="PTHR43792">
    <property type="entry name" value="GNAT FAMILY, PUTATIVE (AFU_ORTHOLOGUE AFUA_3G00765)-RELATED-RELATED"/>
    <property type="match status" value="1"/>
</dbReference>
<dbReference type="AlphaFoldDB" id="A0AB74EWZ7"/>
<comment type="caution">
    <text evidence="2">The sequence shown here is derived from an EMBL/GenBank/DDBJ whole genome shotgun (WGS) entry which is preliminary data.</text>
</comment>
<dbReference type="SUPFAM" id="SSF55729">
    <property type="entry name" value="Acyl-CoA N-acyltransferases (Nat)"/>
    <property type="match status" value="1"/>
</dbReference>
<evidence type="ECO:0000313" key="2">
    <source>
        <dbReference type="EMBL" id="SHL31089.1"/>
    </source>
</evidence>
<dbReference type="InterPro" id="IPR000182">
    <property type="entry name" value="GNAT_dom"/>
</dbReference>
<dbReference type="InterPro" id="IPR016181">
    <property type="entry name" value="Acyl_CoA_acyltransferase"/>
</dbReference>
<proteinExistence type="predicted"/>
<dbReference type="GO" id="GO:0005737">
    <property type="term" value="C:cytoplasm"/>
    <property type="evidence" value="ECO:0007669"/>
    <property type="project" value="TreeGrafter"/>
</dbReference>